<dbReference type="PANTHER" id="PTHR11008:SF32">
    <property type="entry name" value="CIRCADIAN CLOCK-CONTROLLED PROTEIN DAYWAKE-RELATED"/>
    <property type="match status" value="1"/>
</dbReference>
<keyword evidence="2" id="KW-1185">Reference proteome</keyword>
<organism evidence="2 3">
    <name type="scientific">Drosophila arizonae</name>
    <name type="common">Fruit fly</name>
    <dbReference type="NCBI Taxonomy" id="7263"/>
    <lineage>
        <taxon>Eukaryota</taxon>
        <taxon>Metazoa</taxon>
        <taxon>Ecdysozoa</taxon>
        <taxon>Arthropoda</taxon>
        <taxon>Hexapoda</taxon>
        <taxon>Insecta</taxon>
        <taxon>Pterygota</taxon>
        <taxon>Neoptera</taxon>
        <taxon>Endopterygota</taxon>
        <taxon>Diptera</taxon>
        <taxon>Brachycera</taxon>
        <taxon>Muscomorpha</taxon>
        <taxon>Ephydroidea</taxon>
        <taxon>Drosophilidae</taxon>
        <taxon>Drosophila</taxon>
    </lineage>
</organism>
<evidence type="ECO:0000313" key="2">
    <source>
        <dbReference type="Proteomes" id="UP000694904"/>
    </source>
</evidence>
<sequence>MLFAVCSVFLFACLISVSGGASRPSNFPAELPICHYGDTECIINVSHKLVRQYARTGFAPAAFPQVEPFLIKRFDISDGRSGSLSLKLNFRDVNVEGLSGVKFDRAVGFDRNPSTSKFEMYGAFSKIVLRGKYLADGRILILPIRGDGDADITLHNPKFSVKFKPATQVRNGRTFLSVDKLKVLVEPQKMNIKLTNLFNGDQALGNNLNQFLNENWADVWSELQPSVHVAIADIMKSILATLFKRFAYEDLFLEEKRVSCYHNFTSVSFKLYCTGKMTRIILSIVVCFVLGVRADFPADPKPCKYGDSDCIVKVMNDLISHKATQGDQSLNLVKLDPLAVTKMNIKQGAESPVNIDLTFTDNNVYGISSMKFRKVKGFGKSIDKKHELLLNAGKLSLVGPYKIKGKVLILPISGNGESNMTLVNCDVIVSFTGKPVEKDGETYMEATNLKFSTKPERLYYHFSNLFNGDKALGDNMNAFLNDNWEAIFLEVQQSMQSAFAEIFQTII</sequence>
<dbReference type="RefSeq" id="XP_017874416.1">
    <property type="nucleotide sequence ID" value="XM_018018927.1"/>
</dbReference>
<dbReference type="Proteomes" id="UP000694904">
    <property type="component" value="Chromosome 2"/>
</dbReference>
<dbReference type="SMART" id="SM00700">
    <property type="entry name" value="JHBP"/>
    <property type="match status" value="2"/>
</dbReference>
<reference evidence="3" key="3">
    <citation type="submission" date="2025-08" db="UniProtKB">
        <authorList>
            <consortium name="RefSeq"/>
        </authorList>
    </citation>
    <scope>IDENTIFICATION</scope>
    <source>
        <tissue evidence="3">Whole organism</tissue>
    </source>
</reference>
<name>A0ABM1Q4N0_DROAR</name>
<dbReference type="Pfam" id="PF06585">
    <property type="entry name" value="JHBP"/>
    <property type="match status" value="2"/>
</dbReference>
<dbReference type="GeneID" id="108621510"/>
<feature type="chain" id="PRO_5046490994" evidence="1">
    <location>
        <begin position="21"/>
        <end position="507"/>
    </location>
</feature>
<evidence type="ECO:0000313" key="3">
    <source>
        <dbReference type="RefSeq" id="XP_017874416.1"/>
    </source>
</evidence>
<dbReference type="PANTHER" id="PTHR11008">
    <property type="entry name" value="PROTEIN TAKEOUT-LIKE PROTEIN"/>
    <property type="match status" value="1"/>
</dbReference>
<accession>A0ABM1Q4N0</accession>
<gene>
    <name evidence="3" type="primary">LOC108621510</name>
</gene>
<evidence type="ECO:0000256" key="1">
    <source>
        <dbReference type="SAM" id="SignalP"/>
    </source>
</evidence>
<protein>
    <submittedName>
        <fullName evidence="3">Uncharacterized protein LOC108621510</fullName>
    </submittedName>
</protein>
<reference evidence="2" key="2">
    <citation type="journal article" date="2016" name="G3 (Bethesda)">
        <title>Genome Evolution in Three Species of Cactophilic Drosophila.</title>
        <authorList>
            <person name="Sanchez-Flores A."/>
            <person name="Penazola F."/>
            <person name="Carpinteyro-Ponce J."/>
            <person name="Nazario-Yepiz N."/>
            <person name="Abreu-Goodger C."/>
            <person name="Machado C.A."/>
            <person name="Markow T.A."/>
        </authorList>
    </citation>
    <scope>NUCLEOTIDE SEQUENCE [LARGE SCALE GENOMIC DNA]</scope>
</reference>
<dbReference type="Gene3D" id="3.15.10.30">
    <property type="entry name" value="Haemolymph juvenile hormone binding protein"/>
    <property type="match status" value="2"/>
</dbReference>
<proteinExistence type="predicted"/>
<dbReference type="InterPro" id="IPR010562">
    <property type="entry name" value="Haemolymph_juvenile_hormone-bd"/>
</dbReference>
<feature type="signal peptide" evidence="1">
    <location>
        <begin position="1"/>
        <end position="20"/>
    </location>
</feature>
<dbReference type="InterPro" id="IPR038606">
    <property type="entry name" value="To_sf"/>
</dbReference>
<reference evidence="2" key="1">
    <citation type="journal article" date="1997" name="Nucleic Acids Res.">
        <title>tRNAscan-SE: a program for improved detection of transfer RNA genes in genomic sequence.</title>
        <authorList>
            <person name="Lowe T.M."/>
            <person name="Eddy S.R."/>
        </authorList>
    </citation>
    <scope>NUCLEOTIDE SEQUENCE [LARGE SCALE GENOMIC DNA]</scope>
</reference>
<keyword evidence="1" id="KW-0732">Signal</keyword>